<dbReference type="CDD" id="cd00383">
    <property type="entry name" value="trans_reg_C"/>
    <property type="match status" value="1"/>
</dbReference>
<dbReference type="InterPro" id="IPR001789">
    <property type="entry name" value="Sig_transdc_resp-reg_receiver"/>
</dbReference>
<name>A0A931GTE9_9BACT</name>
<comment type="caution">
    <text evidence="4">Lacks conserved residue(s) required for the propagation of feature annotation.</text>
</comment>
<dbReference type="GO" id="GO:0000156">
    <property type="term" value="F:phosphorelay response regulator activity"/>
    <property type="evidence" value="ECO:0007669"/>
    <property type="project" value="TreeGrafter"/>
</dbReference>
<organism evidence="8 9">
    <name type="scientific">Panacibacter microcysteis</name>
    <dbReference type="NCBI Taxonomy" id="2793269"/>
    <lineage>
        <taxon>Bacteria</taxon>
        <taxon>Pseudomonadati</taxon>
        <taxon>Bacteroidota</taxon>
        <taxon>Chitinophagia</taxon>
        <taxon>Chitinophagales</taxon>
        <taxon>Chitinophagaceae</taxon>
        <taxon>Panacibacter</taxon>
    </lineage>
</organism>
<dbReference type="GO" id="GO:0000976">
    <property type="term" value="F:transcription cis-regulatory region binding"/>
    <property type="evidence" value="ECO:0007669"/>
    <property type="project" value="TreeGrafter"/>
</dbReference>
<evidence type="ECO:0000259" key="6">
    <source>
        <dbReference type="PROSITE" id="PS50110"/>
    </source>
</evidence>
<dbReference type="InterPro" id="IPR016032">
    <property type="entry name" value="Sig_transdc_resp-reg_C-effctor"/>
</dbReference>
<protein>
    <submittedName>
        <fullName evidence="8">Response regulator transcription factor</fullName>
    </submittedName>
</protein>
<keyword evidence="1" id="KW-0597">Phosphoprotein</keyword>
<evidence type="ECO:0000256" key="2">
    <source>
        <dbReference type="ARBA" id="ARBA00023012"/>
    </source>
</evidence>
<dbReference type="Gene3D" id="1.10.10.10">
    <property type="entry name" value="Winged helix-like DNA-binding domain superfamily/Winged helix DNA-binding domain"/>
    <property type="match status" value="1"/>
</dbReference>
<dbReference type="GO" id="GO:0006355">
    <property type="term" value="P:regulation of DNA-templated transcription"/>
    <property type="evidence" value="ECO:0007669"/>
    <property type="project" value="InterPro"/>
</dbReference>
<gene>
    <name evidence="8" type="ORF">I5907_04400</name>
</gene>
<dbReference type="SUPFAM" id="SSF52172">
    <property type="entry name" value="CheY-like"/>
    <property type="match status" value="1"/>
</dbReference>
<evidence type="ECO:0000313" key="9">
    <source>
        <dbReference type="Proteomes" id="UP000628448"/>
    </source>
</evidence>
<feature type="domain" description="Response regulatory" evidence="6">
    <location>
        <begin position="4"/>
        <end position="119"/>
    </location>
</feature>
<keyword evidence="9" id="KW-1185">Reference proteome</keyword>
<dbReference type="PANTHER" id="PTHR48111">
    <property type="entry name" value="REGULATOR OF RPOS"/>
    <property type="match status" value="1"/>
</dbReference>
<dbReference type="SMART" id="SM00862">
    <property type="entry name" value="Trans_reg_C"/>
    <property type="match status" value="1"/>
</dbReference>
<dbReference type="Gene3D" id="3.40.50.2300">
    <property type="match status" value="1"/>
</dbReference>
<accession>A0A931GTE9</accession>
<dbReference type="EMBL" id="JADWYR010000001">
    <property type="protein sequence ID" value="MBG9375461.1"/>
    <property type="molecule type" value="Genomic_DNA"/>
</dbReference>
<dbReference type="AlphaFoldDB" id="A0A931GTE9"/>
<reference evidence="8" key="1">
    <citation type="submission" date="2020-11" db="EMBL/GenBank/DDBJ databases">
        <title>Bacterial whole genome sequence for Panacibacter sp. DH6.</title>
        <authorList>
            <person name="Le V."/>
            <person name="Ko S."/>
            <person name="Ahn C.-Y."/>
            <person name="Oh H.-M."/>
        </authorList>
    </citation>
    <scope>NUCLEOTIDE SEQUENCE</scope>
    <source>
        <strain evidence="8">DH6</strain>
    </source>
</reference>
<evidence type="ECO:0000313" key="8">
    <source>
        <dbReference type="EMBL" id="MBG9375461.1"/>
    </source>
</evidence>
<dbReference type="GO" id="GO:0032993">
    <property type="term" value="C:protein-DNA complex"/>
    <property type="evidence" value="ECO:0007669"/>
    <property type="project" value="TreeGrafter"/>
</dbReference>
<keyword evidence="2" id="KW-0902">Two-component regulatory system</keyword>
<dbReference type="InterPro" id="IPR011006">
    <property type="entry name" value="CheY-like_superfamily"/>
</dbReference>
<evidence type="ECO:0000259" key="7">
    <source>
        <dbReference type="PROSITE" id="PS51755"/>
    </source>
</evidence>
<dbReference type="SUPFAM" id="SSF46894">
    <property type="entry name" value="C-terminal effector domain of the bipartite response regulators"/>
    <property type="match status" value="1"/>
</dbReference>
<feature type="domain" description="OmpR/PhoB-type" evidence="7">
    <location>
        <begin position="127"/>
        <end position="221"/>
    </location>
</feature>
<keyword evidence="3 5" id="KW-0238">DNA-binding</keyword>
<proteinExistence type="predicted"/>
<evidence type="ECO:0000256" key="4">
    <source>
        <dbReference type="PROSITE-ProRule" id="PRU00169"/>
    </source>
</evidence>
<dbReference type="RefSeq" id="WP_196989512.1">
    <property type="nucleotide sequence ID" value="NZ_JADWYR010000001.1"/>
</dbReference>
<dbReference type="PANTHER" id="PTHR48111:SF40">
    <property type="entry name" value="PHOSPHATE REGULON TRANSCRIPTIONAL REGULATORY PROTEIN PHOB"/>
    <property type="match status" value="1"/>
</dbReference>
<feature type="DNA-binding region" description="OmpR/PhoB-type" evidence="5">
    <location>
        <begin position="127"/>
        <end position="221"/>
    </location>
</feature>
<evidence type="ECO:0000256" key="1">
    <source>
        <dbReference type="ARBA" id="ARBA00022553"/>
    </source>
</evidence>
<dbReference type="GO" id="GO:0005829">
    <property type="term" value="C:cytosol"/>
    <property type="evidence" value="ECO:0007669"/>
    <property type="project" value="TreeGrafter"/>
</dbReference>
<evidence type="ECO:0000256" key="5">
    <source>
        <dbReference type="PROSITE-ProRule" id="PRU01091"/>
    </source>
</evidence>
<dbReference type="PROSITE" id="PS50110">
    <property type="entry name" value="RESPONSE_REGULATORY"/>
    <property type="match status" value="1"/>
</dbReference>
<dbReference type="Pfam" id="PF00486">
    <property type="entry name" value="Trans_reg_C"/>
    <property type="match status" value="1"/>
</dbReference>
<dbReference type="InterPro" id="IPR036388">
    <property type="entry name" value="WH-like_DNA-bd_sf"/>
</dbReference>
<sequence>MSVRVLLYTCNADLRRLIAFALKKQTVLFFTSDADDCLYKLTKTSPQLIILHDDSNVSPIHSIVEKIRIAALFGTIKILVIAEKNEPLLYADILKKNDDDIIFLPVSANAVNSAVQQLMQQPALTSKKDLDFKGLTIQPDRYTVRVREAEYLLPKKEFLLLYLLASSPGKIFSRDEIMESVWEKNIVVGNRTIDVHVRKIRQKINMNCIQTIKSVGYRFTNID</sequence>
<dbReference type="InterPro" id="IPR039420">
    <property type="entry name" value="WalR-like"/>
</dbReference>
<comment type="caution">
    <text evidence="8">The sequence shown here is derived from an EMBL/GenBank/DDBJ whole genome shotgun (WGS) entry which is preliminary data.</text>
</comment>
<dbReference type="InterPro" id="IPR001867">
    <property type="entry name" value="OmpR/PhoB-type_DNA-bd"/>
</dbReference>
<evidence type="ECO:0000256" key="3">
    <source>
        <dbReference type="ARBA" id="ARBA00023125"/>
    </source>
</evidence>
<dbReference type="PROSITE" id="PS51755">
    <property type="entry name" value="OMPR_PHOB"/>
    <property type="match status" value="1"/>
</dbReference>
<dbReference type="Proteomes" id="UP000628448">
    <property type="component" value="Unassembled WGS sequence"/>
</dbReference>